<gene>
    <name evidence="2" type="ORF">Cva_01511</name>
</gene>
<accession>A0A0K8MEE0</accession>
<comment type="caution">
    <text evidence="2">The sequence shown here is derived from an EMBL/GenBank/DDBJ whole genome shotgun (WGS) entry which is preliminary data.</text>
</comment>
<dbReference type="PANTHER" id="PTHR36302">
    <property type="entry name" value="BLR7088 PROTEIN"/>
    <property type="match status" value="1"/>
</dbReference>
<protein>
    <recommendedName>
        <fullName evidence="4">Copper chaperone PCu(A)C</fullName>
    </recommendedName>
</protein>
<dbReference type="InterPro" id="IPR007410">
    <property type="entry name" value="LpqE-like"/>
</dbReference>
<evidence type="ECO:0000313" key="3">
    <source>
        <dbReference type="Proteomes" id="UP000036771"/>
    </source>
</evidence>
<dbReference type="AlphaFoldDB" id="A0A0K8MEE0"/>
<evidence type="ECO:0000256" key="1">
    <source>
        <dbReference type="SAM" id="MobiDB-lite"/>
    </source>
</evidence>
<dbReference type="PANTHER" id="PTHR36302:SF1">
    <property type="entry name" value="COPPER CHAPERONE PCU(A)C"/>
    <property type="match status" value="1"/>
</dbReference>
<dbReference type="InterPro" id="IPR058248">
    <property type="entry name" value="Lxx211020-like"/>
</dbReference>
<keyword evidence="3" id="KW-1185">Reference proteome</keyword>
<feature type="compositionally biased region" description="Basic and acidic residues" evidence="1">
    <location>
        <begin position="149"/>
        <end position="172"/>
    </location>
</feature>
<dbReference type="SUPFAM" id="SSF110087">
    <property type="entry name" value="DR1885-like metal-binding protein"/>
    <property type="match status" value="1"/>
</dbReference>
<dbReference type="EMBL" id="BBVC01000097">
    <property type="protein sequence ID" value="GAO98842.1"/>
    <property type="molecule type" value="Genomic_DNA"/>
</dbReference>
<feature type="region of interest" description="Disordered" evidence="1">
    <location>
        <begin position="149"/>
        <end position="187"/>
    </location>
</feature>
<dbReference type="Pfam" id="PF04314">
    <property type="entry name" value="PCuAC"/>
    <property type="match status" value="1"/>
</dbReference>
<organism evidence="2 3">
    <name type="scientific">Caedimonas varicaedens</name>
    <dbReference type="NCBI Taxonomy" id="1629334"/>
    <lineage>
        <taxon>Bacteria</taxon>
        <taxon>Pseudomonadati</taxon>
        <taxon>Pseudomonadota</taxon>
        <taxon>Alphaproteobacteria</taxon>
        <taxon>Holosporales</taxon>
        <taxon>Caedimonadaceae</taxon>
        <taxon>Caedimonas</taxon>
    </lineage>
</organism>
<proteinExistence type="predicted"/>
<name>A0A0K8MEE0_9PROT</name>
<sequence>MKILPLKKQVVFFAFTLFFIITTRVMAQIGDSSIIVKDVWVRPSQVENSAAYMTIENTGSVLDQLISVQTNACEWVELHRIEKVRSIFRMRPVESIDIPSETVTILRPAGMHLMLMKLKNPLKVGEKVILHLNFKKAGAMTVEAEVRHTHNKEYQRTLPQEKESRQPEKNETLQDIDETQAPPVSKG</sequence>
<dbReference type="STRING" id="1629334.Cva_01511"/>
<evidence type="ECO:0008006" key="4">
    <source>
        <dbReference type="Google" id="ProtNLM"/>
    </source>
</evidence>
<dbReference type="Gene3D" id="2.60.40.1890">
    <property type="entry name" value="PCu(A)C copper chaperone"/>
    <property type="match status" value="1"/>
</dbReference>
<dbReference type="InterPro" id="IPR036182">
    <property type="entry name" value="PCuAC_sf"/>
</dbReference>
<dbReference type="Proteomes" id="UP000036771">
    <property type="component" value="Unassembled WGS sequence"/>
</dbReference>
<dbReference type="OrthoDB" id="9796962at2"/>
<evidence type="ECO:0000313" key="2">
    <source>
        <dbReference type="EMBL" id="GAO98842.1"/>
    </source>
</evidence>
<reference evidence="2 3" key="1">
    <citation type="submission" date="2015-03" db="EMBL/GenBank/DDBJ databases">
        <title>Caedibacter varicaedens, whole genome shotgun sequence.</title>
        <authorList>
            <person name="Suzuki H."/>
            <person name="Dapper A.L."/>
            <person name="Gibson A.K."/>
            <person name="Jackson C."/>
            <person name="Lee H."/>
            <person name="Pejaver V.R."/>
            <person name="Doak T."/>
            <person name="Lynch M."/>
        </authorList>
    </citation>
    <scope>NUCLEOTIDE SEQUENCE [LARGE SCALE GENOMIC DNA]</scope>
</reference>